<evidence type="ECO:0000256" key="5">
    <source>
        <dbReference type="ARBA" id="ARBA00023136"/>
    </source>
</evidence>
<reference evidence="7 8" key="1">
    <citation type="journal article" date="2004" name="Nature">
        <title>Genome sequence of the ultrasmall unicellular red alga Cyanidioschyzon merolae 10D.</title>
        <authorList>
            <person name="Matsuzaki M."/>
            <person name="Misumi O."/>
            <person name="Shin-i T."/>
            <person name="Maruyama S."/>
            <person name="Takahara M."/>
            <person name="Miyagishima S."/>
            <person name="Mori T."/>
            <person name="Nishida K."/>
            <person name="Yagisawa F."/>
            <person name="Nishida K."/>
            <person name="Yoshida Y."/>
            <person name="Nishimura Y."/>
            <person name="Nakao S."/>
            <person name="Kobayashi T."/>
            <person name="Momoyama Y."/>
            <person name="Higashiyama T."/>
            <person name="Minoda A."/>
            <person name="Sano M."/>
            <person name="Nomoto H."/>
            <person name="Oishi K."/>
            <person name="Hayashi H."/>
            <person name="Ohta F."/>
            <person name="Nishizaka S."/>
            <person name="Haga S."/>
            <person name="Miura S."/>
            <person name="Morishita T."/>
            <person name="Kabeya Y."/>
            <person name="Terasawa K."/>
            <person name="Suzuki Y."/>
            <person name="Ishii Y."/>
            <person name="Asakawa S."/>
            <person name="Takano H."/>
            <person name="Ohta N."/>
            <person name="Kuroiwa H."/>
            <person name="Tanaka K."/>
            <person name="Shimizu N."/>
            <person name="Sugano S."/>
            <person name="Sato N."/>
            <person name="Nozaki H."/>
            <person name="Ogasawara N."/>
            <person name="Kohara Y."/>
            <person name="Kuroiwa T."/>
        </authorList>
    </citation>
    <scope>NUCLEOTIDE SEQUENCE [LARGE SCALE GENOMIC DNA]</scope>
    <source>
        <strain evidence="7 8">10D</strain>
    </source>
</reference>
<name>M1VIC8_CYAM1</name>
<proteinExistence type="inferred from homology"/>
<dbReference type="HOGENOM" id="CLU_1463300_0_0_1"/>
<dbReference type="OrthoDB" id="10485744at2759"/>
<evidence type="ECO:0000256" key="6">
    <source>
        <dbReference type="SAM" id="Phobius"/>
    </source>
</evidence>
<accession>M1VIC8</accession>
<evidence type="ECO:0000256" key="3">
    <source>
        <dbReference type="ARBA" id="ARBA00022692"/>
    </source>
</evidence>
<keyword evidence="8" id="KW-1185">Reference proteome</keyword>
<dbReference type="GO" id="GO:0097020">
    <property type="term" value="F:COPII receptor activity"/>
    <property type="evidence" value="ECO:0007669"/>
    <property type="project" value="InterPro"/>
</dbReference>
<dbReference type="InterPro" id="IPR007277">
    <property type="entry name" value="Svp26/Tex261"/>
</dbReference>
<dbReference type="AlphaFoldDB" id="M1VIC8"/>
<keyword evidence="5 6" id="KW-0472">Membrane</keyword>
<evidence type="ECO:0000256" key="1">
    <source>
        <dbReference type="ARBA" id="ARBA00004141"/>
    </source>
</evidence>
<dbReference type="KEGG" id="cme:CYME_CML221C"/>
<evidence type="ECO:0000313" key="7">
    <source>
        <dbReference type="EMBL" id="BAM80813.1"/>
    </source>
</evidence>
<dbReference type="GeneID" id="16994664"/>
<dbReference type="Gramene" id="CML221CT">
    <property type="protein sequence ID" value="CML221CT"/>
    <property type="gene ID" value="CML221C"/>
</dbReference>
<feature type="transmembrane region" description="Helical" evidence="6">
    <location>
        <begin position="98"/>
        <end position="122"/>
    </location>
</feature>
<dbReference type="RefSeq" id="XP_005536849.1">
    <property type="nucleotide sequence ID" value="XM_005536792.1"/>
</dbReference>
<comment type="similarity">
    <text evidence="2">Belongs to the SVP26 family.</text>
</comment>
<evidence type="ECO:0008006" key="9">
    <source>
        <dbReference type="Google" id="ProtNLM"/>
    </source>
</evidence>
<evidence type="ECO:0000256" key="2">
    <source>
        <dbReference type="ARBA" id="ARBA00008096"/>
    </source>
</evidence>
<dbReference type="Pfam" id="PF04148">
    <property type="entry name" value="Erv26"/>
    <property type="match status" value="1"/>
</dbReference>
<organism evidence="7 8">
    <name type="scientific">Cyanidioschyzon merolae (strain NIES-3377 / 10D)</name>
    <name type="common">Unicellular red alga</name>
    <dbReference type="NCBI Taxonomy" id="280699"/>
    <lineage>
        <taxon>Eukaryota</taxon>
        <taxon>Rhodophyta</taxon>
        <taxon>Bangiophyceae</taxon>
        <taxon>Cyanidiales</taxon>
        <taxon>Cyanidiaceae</taxon>
        <taxon>Cyanidioschyzon</taxon>
    </lineage>
</organism>
<feature type="transmembrane region" description="Helical" evidence="6">
    <location>
        <begin position="142"/>
        <end position="169"/>
    </location>
</feature>
<feature type="transmembrane region" description="Helical" evidence="6">
    <location>
        <begin position="45"/>
        <end position="63"/>
    </location>
</feature>
<dbReference type="GO" id="GO:0030134">
    <property type="term" value="C:COPII-coated ER to Golgi transport vesicle"/>
    <property type="evidence" value="ECO:0007669"/>
    <property type="project" value="TreeGrafter"/>
</dbReference>
<gene>
    <name evidence="7" type="ORF">CYME_CML221C</name>
</gene>
<feature type="transmembrane region" description="Helical" evidence="6">
    <location>
        <begin position="69"/>
        <end position="86"/>
    </location>
</feature>
<evidence type="ECO:0000313" key="8">
    <source>
        <dbReference type="Proteomes" id="UP000007014"/>
    </source>
</evidence>
<dbReference type="EMBL" id="AP006494">
    <property type="protein sequence ID" value="BAM80813.1"/>
    <property type="molecule type" value="Genomic_DNA"/>
</dbReference>
<dbReference type="Proteomes" id="UP000007014">
    <property type="component" value="Chromosome 12"/>
</dbReference>
<reference evidence="7 8" key="2">
    <citation type="journal article" date="2007" name="BMC Biol.">
        <title>A 100%-complete sequence reveals unusually simple genomic features in the hot-spring red alga Cyanidioschyzon merolae.</title>
        <authorList>
            <person name="Nozaki H."/>
            <person name="Takano H."/>
            <person name="Misumi O."/>
            <person name="Terasawa K."/>
            <person name="Matsuzaki M."/>
            <person name="Maruyama S."/>
            <person name="Nishida K."/>
            <person name="Yagisawa F."/>
            <person name="Yoshida Y."/>
            <person name="Fujiwara T."/>
            <person name="Takio S."/>
            <person name="Tamura K."/>
            <person name="Chung S.J."/>
            <person name="Nakamura S."/>
            <person name="Kuroiwa H."/>
            <person name="Tanaka K."/>
            <person name="Sato N."/>
            <person name="Kuroiwa T."/>
        </authorList>
    </citation>
    <scope>NUCLEOTIDE SEQUENCE [LARGE SCALE GENOMIC DNA]</scope>
    <source>
        <strain evidence="7 8">10D</strain>
    </source>
</reference>
<dbReference type="PANTHER" id="PTHR13144">
    <property type="entry name" value="TEX261 PROTEIN"/>
    <property type="match status" value="1"/>
</dbReference>
<dbReference type="GO" id="GO:0000139">
    <property type="term" value="C:Golgi membrane"/>
    <property type="evidence" value="ECO:0007669"/>
    <property type="project" value="TreeGrafter"/>
</dbReference>
<protein>
    <recommendedName>
        <fullName evidence="9">Transmembrane protein</fullName>
    </recommendedName>
</protein>
<dbReference type="GO" id="GO:0005789">
    <property type="term" value="C:endoplasmic reticulum membrane"/>
    <property type="evidence" value="ECO:0007669"/>
    <property type="project" value="TreeGrafter"/>
</dbReference>
<dbReference type="PANTHER" id="PTHR13144:SF0">
    <property type="entry name" value="PROTEIN TEX261"/>
    <property type="match status" value="1"/>
</dbReference>
<comment type="subcellular location">
    <subcellularLocation>
        <location evidence="1">Membrane</location>
        <topology evidence="1">Multi-pass membrane protein</topology>
    </subcellularLocation>
</comment>
<keyword evidence="3 6" id="KW-0812">Transmembrane</keyword>
<sequence>MGLIFHVVVLIAEGISLAFLGFSLLVGIQALTGLAEEFPTSSKRLLRALALLVLLLQVLLLAIDGLPPVPVAVGCLAHYTYYLWTWKDNFVRVRVRQLLLISTVVLFLVSNVVWAQTLWHFYDPWIYSHRMTSDVASWREGLLARNTFTAAHIMFICVWLLPLSLLLVFGSRERDAENSFARDQS</sequence>
<dbReference type="GO" id="GO:0006888">
    <property type="term" value="P:endoplasmic reticulum to Golgi vesicle-mediated transport"/>
    <property type="evidence" value="ECO:0007669"/>
    <property type="project" value="InterPro"/>
</dbReference>
<feature type="transmembrane region" description="Helical" evidence="6">
    <location>
        <begin position="6"/>
        <end position="33"/>
    </location>
</feature>
<evidence type="ECO:0000256" key="4">
    <source>
        <dbReference type="ARBA" id="ARBA00022989"/>
    </source>
</evidence>
<keyword evidence="4 6" id="KW-1133">Transmembrane helix</keyword>